<gene>
    <name evidence="12" type="ORF">AN477_19185</name>
</gene>
<dbReference type="NCBIfam" id="TIGR03181">
    <property type="entry name" value="PDH_E1_alph_x"/>
    <property type="match status" value="1"/>
</dbReference>
<dbReference type="PANTHER" id="PTHR43380">
    <property type="entry name" value="2-OXOISOVALERATE DEHYDROGENASE SUBUNIT ALPHA, MITOCHONDRIAL"/>
    <property type="match status" value="1"/>
</dbReference>
<dbReference type="GO" id="GO:0004739">
    <property type="term" value="F:pyruvate dehydrogenase (acetyl-transferring) activity"/>
    <property type="evidence" value="ECO:0007669"/>
    <property type="project" value="UniProtKB-UniRule"/>
</dbReference>
<dbReference type="SUPFAM" id="SSF52518">
    <property type="entry name" value="Thiamin diphosphate-binding fold (THDP-binding)"/>
    <property type="match status" value="1"/>
</dbReference>
<dbReference type="AlphaFoldDB" id="A0A0P9CYY7"/>
<dbReference type="PANTHER" id="PTHR43380:SF1">
    <property type="entry name" value="2-OXOISOVALERATE DEHYDROGENASE SUBUNIT ALPHA, MITOCHONDRIAL"/>
    <property type="match status" value="1"/>
</dbReference>
<name>A0A0P9CYY7_9BACL</name>
<dbReference type="InterPro" id="IPR001017">
    <property type="entry name" value="DH_E1"/>
</dbReference>
<dbReference type="GO" id="GO:0009083">
    <property type="term" value="P:branched-chain amino acid catabolic process"/>
    <property type="evidence" value="ECO:0007669"/>
    <property type="project" value="TreeGrafter"/>
</dbReference>
<reference evidence="12 13" key="1">
    <citation type="submission" date="2015-09" db="EMBL/GenBank/DDBJ databases">
        <title>Draft genome sequence of Alicyclobacillus ferrooxydans DSM 22381.</title>
        <authorList>
            <person name="Hemp J."/>
        </authorList>
    </citation>
    <scope>NUCLEOTIDE SEQUENCE [LARGE SCALE GENOMIC DNA]</scope>
    <source>
        <strain evidence="12 13">TC-34</strain>
    </source>
</reference>
<comment type="cofactor">
    <cofactor evidence="1 10">
        <name>thiamine diphosphate</name>
        <dbReference type="ChEBI" id="CHEBI:58937"/>
    </cofactor>
</comment>
<keyword evidence="7 10" id="KW-0670">Pyruvate</keyword>
<evidence type="ECO:0000256" key="8">
    <source>
        <dbReference type="ARBA" id="ARBA00025211"/>
    </source>
</evidence>
<dbReference type="InterPro" id="IPR050771">
    <property type="entry name" value="Alpha-ketoacid_DH_E1_comp"/>
</dbReference>
<evidence type="ECO:0000256" key="10">
    <source>
        <dbReference type="RuleBase" id="RU366007"/>
    </source>
</evidence>
<dbReference type="Gene3D" id="3.40.50.970">
    <property type="match status" value="1"/>
</dbReference>
<evidence type="ECO:0000256" key="2">
    <source>
        <dbReference type="ARBA" id="ARBA00011870"/>
    </source>
</evidence>
<comment type="function">
    <text evidence="8 10">The pyruvate dehydrogenase complex catalyzes the overall conversion of pyruvate to acetyl-CoA and CO(2). It contains multiple copies of three enzymatic components: pyruvate dehydrogenase (E1), dihydrolipoamide acetyltransferase (E2) and lipoamide dehydrogenase (E3).</text>
</comment>
<dbReference type="Pfam" id="PF00676">
    <property type="entry name" value="E1_dh"/>
    <property type="match status" value="1"/>
</dbReference>
<organism evidence="12 13">
    <name type="scientific">Alicyclobacillus ferrooxydans</name>
    <dbReference type="NCBI Taxonomy" id="471514"/>
    <lineage>
        <taxon>Bacteria</taxon>
        <taxon>Bacillati</taxon>
        <taxon>Bacillota</taxon>
        <taxon>Bacilli</taxon>
        <taxon>Bacillales</taxon>
        <taxon>Alicyclobacillaceae</taxon>
        <taxon>Alicyclobacillus</taxon>
    </lineage>
</organism>
<protein>
    <recommendedName>
        <fullName evidence="4 10">Pyruvate dehydrogenase E1 component subunit alpha</fullName>
        <ecNumber evidence="3 10">1.2.4.1</ecNumber>
    </recommendedName>
</protein>
<proteinExistence type="predicted"/>
<evidence type="ECO:0000259" key="11">
    <source>
        <dbReference type="Pfam" id="PF00676"/>
    </source>
</evidence>
<accession>A0A0P9CYY7</accession>
<evidence type="ECO:0000256" key="5">
    <source>
        <dbReference type="ARBA" id="ARBA00023002"/>
    </source>
</evidence>
<dbReference type="Proteomes" id="UP000050482">
    <property type="component" value="Unassembled WGS sequence"/>
</dbReference>
<evidence type="ECO:0000256" key="6">
    <source>
        <dbReference type="ARBA" id="ARBA00023052"/>
    </source>
</evidence>
<dbReference type="EC" id="1.2.4.1" evidence="3 10"/>
<evidence type="ECO:0000313" key="13">
    <source>
        <dbReference type="Proteomes" id="UP000050482"/>
    </source>
</evidence>
<evidence type="ECO:0000313" key="12">
    <source>
        <dbReference type="EMBL" id="KPV42196.1"/>
    </source>
</evidence>
<evidence type="ECO:0000256" key="7">
    <source>
        <dbReference type="ARBA" id="ARBA00023317"/>
    </source>
</evidence>
<dbReference type="InterPro" id="IPR017596">
    <property type="entry name" value="PdhA/BkdA"/>
</dbReference>
<dbReference type="PATRIC" id="fig|471514.4.peg.1524"/>
<keyword evidence="5 10" id="KW-0560">Oxidoreductase</keyword>
<comment type="caution">
    <text evidence="12">The sequence shown here is derived from an EMBL/GenBank/DDBJ whole genome shotgun (WGS) entry which is preliminary data.</text>
</comment>
<dbReference type="InterPro" id="IPR029061">
    <property type="entry name" value="THDP-binding"/>
</dbReference>
<evidence type="ECO:0000256" key="1">
    <source>
        <dbReference type="ARBA" id="ARBA00001964"/>
    </source>
</evidence>
<evidence type="ECO:0000256" key="3">
    <source>
        <dbReference type="ARBA" id="ARBA00012281"/>
    </source>
</evidence>
<evidence type="ECO:0000256" key="4">
    <source>
        <dbReference type="ARBA" id="ARBA00014159"/>
    </source>
</evidence>
<sequence length="345" mass="38737">MPATIEKPEDVQDELLIEIYRQMALLREFDRRSVRLQRAGRIGTYPPLEGQEACQVASTLALRKADYVVPTYRDYGAMMVHGMPMEHILMYWNGRPEGAVIPQDVHVFPLAVPIATQLPHAAGLAWAAKLQGRDEVSLAFFGDGASSEGDFHEAMNFAAVFKLPVVFFCQNNQYAISVPLSRQTATETIAEKAAAYGVTGVRIPGWDAVAVYRAVRDAVVRASRGEGPTLIEALTYRYGPHTTSDDPTKYRPLSEAESWRERDPVETLRQDLNRYRLWDDAKEAELQEWIHETIQAALAKMESLGPVNPLELFDHVYAKLPSHLERAKAEFLTELSHEQTKGDAQ</sequence>
<comment type="subunit">
    <text evidence="2 10">Heterodimer of an alpha and a beta chain.</text>
</comment>
<evidence type="ECO:0000256" key="9">
    <source>
        <dbReference type="ARBA" id="ARBA00051231"/>
    </source>
</evidence>
<feature type="domain" description="Dehydrogenase E1 component" evidence="11">
    <location>
        <begin position="20"/>
        <end position="303"/>
    </location>
</feature>
<dbReference type="STRING" id="471514.AN477_19185"/>
<dbReference type="CDD" id="cd02000">
    <property type="entry name" value="TPP_E1_PDC_ADC_BCADC"/>
    <property type="match status" value="1"/>
</dbReference>
<dbReference type="OrthoDB" id="9766715at2"/>
<keyword evidence="13" id="KW-1185">Reference proteome</keyword>
<comment type="catalytic activity">
    <reaction evidence="9 10">
        <text>N(6)-[(R)-lipoyl]-L-lysyl-[protein] + pyruvate + H(+) = N(6)-[(R)-S(8)-acetyldihydrolipoyl]-L-lysyl-[protein] + CO2</text>
        <dbReference type="Rhea" id="RHEA:19189"/>
        <dbReference type="Rhea" id="RHEA-COMP:10474"/>
        <dbReference type="Rhea" id="RHEA-COMP:10478"/>
        <dbReference type="ChEBI" id="CHEBI:15361"/>
        <dbReference type="ChEBI" id="CHEBI:15378"/>
        <dbReference type="ChEBI" id="CHEBI:16526"/>
        <dbReference type="ChEBI" id="CHEBI:83099"/>
        <dbReference type="ChEBI" id="CHEBI:83111"/>
        <dbReference type="EC" id="1.2.4.1"/>
    </reaction>
</comment>
<keyword evidence="6 10" id="KW-0786">Thiamine pyrophosphate</keyword>
<dbReference type="EMBL" id="LJCO01000082">
    <property type="protein sequence ID" value="KPV42196.1"/>
    <property type="molecule type" value="Genomic_DNA"/>
</dbReference>